<keyword evidence="2" id="KW-1185">Reference proteome</keyword>
<sequence>MKKTLFVAIILLCFSCNQAQEKASKTATLVSNVNVVDVRTGSILENRQVVIDSGKIRRIEQTVENPKSYANTIDGSGKYLMPGLAEMHAHIPPPSTDAKRIEEVLFLYLSNGITTIRGMLGDPIHLGLRQKASNGEIISPRIYTSSPSLNGNTIPTPEEAEAKVRQYAKDGYDFLKIHPGVPLAAFDQMVATANEVGIPFAGHVPVDVGIRHALESKYASIDHIDGFLEGLVPESANVRPDENGFFGYNFTPLADTTKIDELVAMAKENNVWIVPTQSLFERWFAPISADELLQQPEMKYMPTTTLENWQRRKEESTTTSAGFSEMQWQRFDSIRKQLLKKLQEGGHGMLLGSDAPQLFNVPGFSIHHEIDGMSGSGLSPLQIIQSGTINPAKYFDMEDVFGEVKPGLEADLILVNGNPLENLDALQDLAGVFRQGKWLSKSEIEKRLNEIAKNAAQN</sequence>
<accession>A0ACC7LM40</accession>
<dbReference type="Proteomes" id="UP001595191">
    <property type="component" value="Unassembled WGS sequence"/>
</dbReference>
<gene>
    <name evidence="1" type="ORF">ACEZ3G_12455</name>
</gene>
<protein>
    <submittedName>
        <fullName evidence="1">Amidohydrolase family protein</fullName>
    </submittedName>
</protein>
<comment type="caution">
    <text evidence="1">The sequence shown here is derived from an EMBL/GenBank/DDBJ whole genome shotgun (WGS) entry which is preliminary data.</text>
</comment>
<dbReference type="EMBL" id="JBHFPV010000002">
    <property type="protein sequence ID" value="MFH6604295.1"/>
    <property type="molecule type" value="Genomic_DNA"/>
</dbReference>
<organism evidence="1 2">
    <name type="scientific">Meishania litoralis</name>
    <dbReference type="NCBI Taxonomy" id="3434685"/>
    <lineage>
        <taxon>Bacteria</taxon>
        <taxon>Pseudomonadati</taxon>
        <taxon>Bacteroidota</taxon>
        <taxon>Flavobacteriia</taxon>
        <taxon>Flavobacteriales</taxon>
        <taxon>Flavobacteriaceae</taxon>
        <taxon>Meishania</taxon>
    </lineage>
</organism>
<name>A0ACC7LM40_9FLAO</name>
<evidence type="ECO:0000313" key="2">
    <source>
        <dbReference type="Proteomes" id="UP001595191"/>
    </source>
</evidence>
<proteinExistence type="predicted"/>
<reference evidence="1" key="1">
    <citation type="submission" date="2024-09" db="EMBL/GenBank/DDBJ databases">
        <authorList>
            <person name="Liu J."/>
        </authorList>
    </citation>
    <scope>NUCLEOTIDE SEQUENCE</scope>
    <source>
        <strain evidence="1">NBU2967</strain>
    </source>
</reference>
<evidence type="ECO:0000313" key="1">
    <source>
        <dbReference type="EMBL" id="MFH6604295.1"/>
    </source>
</evidence>